<feature type="coiled-coil region" evidence="1">
    <location>
        <begin position="248"/>
        <end position="289"/>
    </location>
</feature>
<feature type="region of interest" description="Disordered" evidence="2">
    <location>
        <begin position="1"/>
        <end position="22"/>
    </location>
</feature>
<evidence type="ECO:0000313" key="4">
    <source>
        <dbReference type="Proteomes" id="UP000016932"/>
    </source>
</evidence>
<sequence>MANVPYEMDFGGTKRTRTDPEDFQFLRASKQFKRDWSEQSDIEEVGSTTRSFDTGSRAAEKIRTPTSGPKQQSKQNEKNLTTAGFFSWPINKTCEMISGRSSHKALHDKRHEQNEAKIADLEAQIEELRGKLKSAKQSAEQRRKNYEDERSRRISETNKQNDLVQQQHNSYERLAKEMKQKAAEKEKADQRVAAVQREANERIKEADCDAVKAREQSIHWEHTVDELKLKIEALERSTIAQHHSMKQLEGFKKDAERAQNQKLAAEKARREQEQKVDGLEKTIRSLQSRALRSVEPEKWAPLSSSDIEHELKGVLSSVRQWAQTHCHLTFDDVIDNFKLLGEVLDDQGCISGRKQLWDALVGNAAIQKHQKAASLIFTALASNHICKKIIGDPFFAFVEVQQKANALYHGDGAAVRALVDMIRQSDERGAEAWRCQLLRLLDPATVEENRKSAAASLCHEFFYKVLRLDPKVDYSAEYNELLEIMKQATDLAWRLWTRKTRVEVRDCADMMRQLGRNQALFYTSRNKQFEAHPLHNLDLDDDPTAKDQAEIVLLSSPLIVISGNSDGDDYKKQTILKRAVVWMG</sequence>
<organism evidence="3 4">
    <name type="scientific">Pseudocercospora fijiensis (strain CIRAD86)</name>
    <name type="common">Black leaf streak disease fungus</name>
    <name type="synonym">Mycosphaerella fijiensis</name>
    <dbReference type="NCBI Taxonomy" id="383855"/>
    <lineage>
        <taxon>Eukaryota</taxon>
        <taxon>Fungi</taxon>
        <taxon>Dikarya</taxon>
        <taxon>Ascomycota</taxon>
        <taxon>Pezizomycotina</taxon>
        <taxon>Dothideomycetes</taxon>
        <taxon>Dothideomycetidae</taxon>
        <taxon>Mycosphaerellales</taxon>
        <taxon>Mycosphaerellaceae</taxon>
        <taxon>Pseudocercospora</taxon>
    </lineage>
</organism>
<dbReference type="AlphaFoldDB" id="M3AQL6"/>
<dbReference type="HOGENOM" id="CLU_467018_0_0_1"/>
<dbReference type="OrthoDB" id="4156714at2759"/>
<feature type="compositionally biased region" description="Polar residues" evidence="2">
    <location>
        <begin position="157"/>
        <end position="169"/>
    </location>
</feature>
<protein>
    <submittedName>
        <fullName evidence="3">Uncharacterized protein</fullName>
    </submittedName>
</protein>
<dbReference type="RefSeq" id="XP_007922765.1">
    <property type="nucleotide sequence ID" value="XM_007924574.1"/>
</dbReference>
<evidence type="ECO:0000256" key="2">
    <source>
        <dbReference type="SAM" id="MobiDB-lite"/>
    </source>
</evidence>
<name>M3AQL6_PSEFD</name>
<accession>M3AQL6</accession>
<proteinExistence type="predicted"/>
<feature type="region of interest" description="Disordered" evidence="2">
    <location>
        <begin position="35"/>
        <end position="82"/>
    </location>
</feature>
<feature type="compositionally biased region" description="Polar residues" evidence="2">
    <location>
        <begin position="64"/>
        <end position="82"/>
    </location>
</feature>
<keyword evidence="4" id="KW-1185">Reference proteome</keyword>
<keyword evidence="1" id="KW-0175">Coiled coil</keyword>
<evidence type="ECO:0000313" key="3">
    <source>
        <dbReference type="EMBL" id="EME86906.1"/>
    </source>
</evidence>
<dbReference type="VEuPathDB" id="FungiDB:MYCFIDRAFT_77298"/>
<dbReference type="KEGG" id="pfj:MYCFIDRAFT_77298"/>
<dbReference type="GeneID" id="19341295"/>
<reference evidence="3 4" key="1">
    <citation type="journal article" date="2012" name="PLoS Pathog.">
        <title>Diverse lifestyles and strategies of plant pathogenesis encoded in the genomes of eighteen Dothideomycetes fungi.</title>
        <authorList>
            <person name="Ohm R.A."/>
            <person name="Feau N."/>
            <person name="Henrissat B."/>
            <person name="Schoch C.L."/>
            <person name="Horwitz B.A."/>
            <person name="Barry K.W."/>
            <person name="Condon B.J."/>
            <person name="Copeland A.C."/>
            <person name="Dhillon B."/>
            <person name="Glaser F."/>
            <person name="Hesse C.N."/>
            <person name="Kosti I."/>
            <person name="LaButti K."/>
            <person name="Lindquist E.A."/>
            <person name="Lucas S."/>
            <person name="Salamov A.A."/>
            <person name="Bradshaw R.E."/>
            <person name="Ciuffetti L."/>
            <person name="Hamelin R.C."/>
            <person name="Kema G.H.J."/>
            <person name="Lawrence C."/>
            <person name="Scott J.A."/>
            <person name="Spatafora J.W."/>
            <person name="Turgeon B.G."/>
            <person name="de Wit P.J.G.M."/>
            <person name="Zhong S."/>
            <person name="Goodwin S.B."/>
            <person name="Grigoriev I.V."/>
        </authorList>
    </citation>
    <scope>NUCLEOTIDE SEQUENCE [LARGE SCALE GENOMIC DNA]</scope>
    <source>
        <strain evidence="3 4">CIRAD86</strain>
    </source>
</reference>
<feature type="region of interest" description="Disordered" evidence="2">
    <location>
        <begin position="131"/>
        <end position="169"/>
    </location>
</feature>
<evidence type="ECO:0000256" key="1">
    <source>
        <dbReference type="SAM" id="Coils"/>
    </source>
</evidence>
<feature type="compositionally biased region" description="Basic and acidic residues" evidence="2">
    <location>
        <begin position="139"/>
        <end position="156"/>
    </location>
</feature>
<dbReference type="eggNOG" id="ENOG502S6BE">
    <property type="taxonomic scope" value="Eukaryota"/>
</dbReference>
<dbReference type="EMBL" id="KB446556">
    <property type="protein sequence ID" value="EME86906.1"/>
    <property type="molecule type" value="Genomic_DNA"/>
</dbReference>
<dbReference type="Proteomes" id="UP000016932">
    <property type="component" value="Unassembled WGS sequence"/>
</dbReference>
<gene>
    <name evidence="3" type="ORF">MYCFIDRAFT_77298</name>
</gene>